<dbReference type="AlphaFoldDB" id="A0A1I3G4V6"/>
<feature type="chain" id="PRO_5011761920" evidence="3">
    <location>
        <begin position="30"/>
        <end position="359"/>
    </location>
</feature>
<evidence type="ECO:0000259" key="4">
    <source>
        <dbReference type="PROSITE" id="PS50106"/>
    </source>
</evidence>
<dbReference type="PANTHER" id="PTHR22939">
    <property type="entry name" value="SERINE PROTEASE FAMILY S1C HTRA-RELATED"/>
    <property type="match status" value="1"/>
</dbReference>
<feature type="signal peptide" evidence="3">
    <location>
        <begin position="1"/>
        <end position="29"/>
    </location>
</feature>
<organism evidence="5 6">
    <name type="scientific">Planctomicrobium piriforme</name>
    <dbReference type="NCBI Taxonomy" id="1576369"/>
    <lineage>
        <taxon>Bacteria</taxon>
        <taxon>Pseudomonadati</taxon>
        <taxon>Planctomycetota</taxon>
        <taxon>Planctomycetia</taxon>
        <taxon>Planctomycetales</taxon>
        <taxon>Planctomycetaceae</taxon>
        <taxon>Planctomicrobium</taxon>
    </lineage>
</organism>
<dbReference type="SMART" id="SM00228">
    <property type="entry name" value="PDZ"/>
    <property type="match status" value="1"/>
</dbReference>
<dbReference type="EMBL" id="FOQD01000006">
    <property type="protein sequence ID" value="SFI18191.1"/>
    <property type="molecule type" value="Genomic_DNA"/>
</dbReference>
<feature type="compositionally biased region" description="Low complexity" evidence="2">
    <location>
        <begin position="344"/>
        <end position="353"/>
    </location>
</feature>
<reference evidence="6" key="1">
    <citation type="submission" date="2016-10" db="EMBL/GenBank/DDBJ databases">
        <authorList>
            <person name="Varghese N."/>
            <person name="Submissions S."/>
        </authorList>
    </citation>
    <scope>NUCLEOTIDE SEQUENCE [LARGE SCALE GENOMIC DNA]</scope>
    <source>
        <strain evidence="6">DSM 26348</strain>
    </source>
</reference>
<sequence>MARPELTPANRLWLCLLTVFLFCSGSASADERVDRIQNFLFSARQTRRAFRDVVSVPRTSTVRILAEGETVALGTVVASDGWIVTKASQSANATRVELLDGRQVPFKLVGTHQAHDLAVLKIDAPPLTPVKWTEQSPPLGGWLATVGTNVDPVSVGVLSVERRQIPRSAEHGVLGIELEKEETPRIRRVFPNSGAADAGLQSGDVVLEVDRQLVASSQQLVRTLRRYRPGDTVSLRVRRNQEEFAHTATLTHPFGDFLSRIAFQNQMGGALSFRRDDFEAAYQTDSVIAPEDCGGPVVDLNGQAVGINIARAGRTETYVLPADLIIAAVADIKSGKLSPPPAPTADSATQTTAVGAPGK</sequence>
<evidence type="ECO:0000256" key="1">
    <source>
        <dbReference type="ARBA" id="ARBA00010541"/>
    </source>
</evidence>
<dbReference type="Pfam" id="PF13365">
    <property type="entry name" value="Trypsin_2"/>
    <property type="match status" value="1"/>
</dbReference>
<name>A0A1I3G4V6_9PLAN</name>
<dbReference type="CDD" id="cd06779">
    <property type="entry name" value="cpPDZ_Deg_HtrA-like"/>
    <property type="match status" value="1"/>
</dbReference>
<feature type="region of interest" description="Disordered" evidence="2">
    <location>
        <begin position="336"/>
        <end position="359"/>
    </location>
</feature>
<dbReference type="InterPro" id="IPR001478">
    <property type="entry name" value="PDZ"/>
</dbReference>
<gene>
    <name evidence="5" type="ORF">SAMN05421753_106170</name>
</gene>
<dbReference type="Gene3D" id="2.30.42.10">
    <property type="match status" value="1"/>
</dbReference>
<accession>A0A1I3G4V6</accession>
<evidence type="ECO:0000256" key="3">
    <source>
        <dbReference type="SAM" id="SignalP"/>
    </source>
</evidence>
<protein>
    <submittedName>
        <fullName evidence="5">Serine protease Do</fullName>
    </submittedName>
</protein>
<dbReference type="GO" id="GO:0006508">
    <property type="term" value="P:proteolysis"/>
    <property type="evidence" value="ECO:0007669"/>
    <property type="project" value="UniProtKB-KW"/>
</dbReference>
<dbReference type="SUPFAM" id="SSF50156">
    <property type="entry name" value="PDZ domain-like"/>
    <property type="match status" value="1"/>
</dbReference>
<dbReference type="Gene3D" id="2.40.10.10">
    <property type="entry name" value="Trypsin-like serine proteases"/>
    <property type="match status" value="2"/>
</dbReference>
<feature type="domain" description="PDZ" evidence="4">
    <location>
        <begin position="162"/>
        <end position="226"/>
    </location>
</feature>
<dbReference type="Pfam" id="PF13180">
    <property type="entry name" value="PDZ_2"/>
    <property type="match status" value="1"/>
</dbReference>
<dbReference type="InterPro" id="IPR009003">
    <property type="entry name" value="Peptidase_S1_PA"/>
</dbReference>
<evidence type="ECO:0000313" key="6">
    <source>
        <dbReference type="Proteomes" id="UP000199518"/>
    </source>
</evidence>
<evidence type="ECO:0000256" key="2">
    <source>
        <dbReference type="SAM" id="MobiDB-lite"/>
    </source>
</evidence>
<keyword evidence="3" id="KW-0732">Signal</keyword>
<dbReference type="PROSITE" id="PS50106">
    <property type="entry name" value="PDZ"/>
    <property type="match status" value="1"/>
</dbReference>
<dbReference type="RefSeq" id="WP_139228375.1">
    <property type="nucleotide sequence ID" value="NZ_FOQD01000006.1"/>
</dbReference>
<dbReference type="STRING" id="1576369.SAMN05421753_106170"/>
<keyword evidence="5" id="KW-0645">Protease</keyword>
<dbReference type="GO" id="GO:0008233">
    <property type="term" value="F:peptidase activity"/>
    <property type="evidence" value="ECO:0007669"/>
    <property type="project" value="UniProtKB-KW"/>
</dbReference>
<dbReference type="PANTHER" id="PTHR22939:SF129">
    <property type="entry name" value="SERINE PROTEASE HTRA2, MITOCHONDRIAL"/>
    <property type="match status" value="1"/>
</dbReference>
<dbReference type="SUPFAM" id="SSF50494">
    <property type="entry name" value="Trypsin-like serine proteases"/>
    <property type="match status" value="1"/>
</dbReference>
<keyword evidence="5" id="KW-0378">Hydrolase</keyword>
<dbReference type="InterPro" id="IPR036034">
    <property type="entry name" value="PDZ_sf"/>
</dbReference>
<keyword evidence="6" id="KW-1185">Reference proteome</keyword>
<proteinExistence type="inferred from homology"/>
<dbReference type="InterPro" id="IPR043504">
    <property type="entry name" value="Peptidase_S1_PA_chymotrypsin"/>
</dbReference>
<comment type="similarity">
    <text evidence="1">Belongs to the peptidase S1C family.</text>
</comment>
<dbReference type="Proteomes" id="UP000199518">
    <property type="component" value="Unassembled WGS sequence"/>
</dbReference>
<dbReference type="OrthoDB" id="268129at2"/>
<evidence type="ECO:0000313" key="5">
    <source>
        <dbReference type="EMBL" id="SFI18191.1"/>
    </source>
</evidence>